<dbReference type="InterPro" id="IPR036396">
    <property type="entry name" value="Cyt_P450_sf"/>
</dbReference>
<proteinExistence type="inferred from homology"/>
<comment type="similarity">
    <text evidence="1">Belongs to the cytochrome P450 family.</text>
</comment>
<evidence type="ECO:0000256" key="6">
    <source>
        <dbReference type="SAM" id="Phobius"/>
    </source>
</evidence>
<evidence type="ECO:0000256" key="4">
    <source>
        <dbReference type="ARBA" id="ARBA00023002"/>
    </source>
</evidence>
<gene>
    <name evidence="7" type="ORF">PIB30_022433</name>
</gene>
<keyword evidence="6" id="KW-0472">Membrane</keyword>
<comment type="caution">
    <text evidence="7">The sequence shown here is derived from an EMBL/GenBank/DDBJ whole genome shotgun (WGS) entry which is preliminary data.</text>
</comment>
<keyword evidence="4" id="KW-0560">Oxidoreductase</keyword>
<reference evidence="7 8" key="1">
    <citation type="journal article" date="2023" name="Plants (Basel)">
        <title>Bridging the Gap: Combining Genomics and Transcriptomics Approaches to Understand Stylosanthes scabra, an Orphan Legume from the Brazilian Caatinga.</title>
        <authorList>
            <person name="Ferreira-Neto J.R.C."/>
            <person name="da Silva M.D."/>
            <person name="Binneck E."/>
            <person name="de Melo N.F."/>
            <person name="da Silva R.H."/>
            <person name="de Melo A.L.T.M."/>
            <person name="Pandolfi V."/>
            <person name="Bustamante F.O."/>
            <person name="Brasileiro-Vidal A.C."/>
            <person name="Benko-Iseppon A.M."/>
        </authorList>
    </citation>
    <scope>NUCLEOTIDE SEQUENCE [LARGE SCALE GENOMIC DNA]</scope>
    <source>
        <tissue evidence="7">Leaves</tissue>
    </source>
</reference>
<keyword evidence="3" id="KW-0479">Metal-binding</keyword>
<dbReference type="Proteomes" id="UP001341840">
    <property type="component" value="Unassembled WGS sequence"/>
</dbReference>
<evidence type="ECO:0008006" key="9">
    <source>
        <dbReference type="Google" id="ProtNLM"/>
    </source>
</evidence>
<dbReference type="InterPro" id="IPR001128">
    <property type="entry name" value="Cyt_P450"/>
</dbReference>
<evidence type="ECO:0000313" key="7">
    <source>
        <dbReference type="EMBL" id="MED6108303.1"/>
    </source>
</evidence>
<name>A0ABU6Q8Z8_9FABA</name>
<evidence type="ECO:0000256" key="1">
    <source>
        <dbReference type="ARBA" id="ARBA00010617"/>
    </source>
</evidence>
<dbReference type="PANTHER" id="PTHR47955:SF8">
    <property type="entry name" value="CYTOCHROME P450 71D11-LIKE"/>
    <property type="match status" value="1"/>
</dbReference>
<organism evidence="7 8">
    <name type="scientific">Stylosanthes scabra</name>
    <dbReference type="NCBI Taxonomy" id="79078"/>
    <lineage>
        <taxon>Eukaryota</taxon>
        <taxon>Viridiplantae</taxon>
        <taxon>Streptophyta</taxon>
        <taxon>Embryophyta</taxon>
        <taxon>Tracheophyta</taxon>
        <taxon>Spermatophyta</taxon>
        <taxon>Magnoliopsida</taxon>
        <taxon>eudicotyledons</taxon>
        <taxon>Gunneridae</taxon>
        <taxon>Pentapetalae</taxon>
        <taxon>rosids</taxon>
        <taxon>fabids</taxon>
        <taxon>Fabales</taxon>
        <taxon>Fabaceae</taxon>
        <taxon>Papilionoideae</taxon>
        <taxon>50 kb inversion clade</taxon>
        <taxon>dalbergioids sensu lato</taxon>
        <taxon>Dalbergieae</taxon>
        <taxon>Pterocarpus clade</taxon>
        <taxon>Stylosanthes</taxon>
    </lineage>
</organism>
<keyword evidence="6" id="KW-0812">Transmembrane</keyword>
<protein>
    <recommendedName>
        <fullName evidence="9">Cytochrome P450</fullName>
    </recommendedName>
</protein>
<sequence>MALIVSVLMQLPYKFNSTLYLSIVVGIISIILVGNYFTRRSKSINLPPSPPKLPFIGNLHQLGTLPHRSFKELFHKHGPLMFLQLGQIPTLVISSTIVAKEIIKKP</sequence>
<evidence type="ECO:0000256" key="2">
    <source>
        <dbReference type="ARBA" id="ARBA00022617"/>
    </source>
</evidence>
<keyword evidence="6" id="KW-1133">Transmembrane helix</keyword>
<dbReference type="Pfam" id="PF00067">
    <property type="entry name" value="p450"/>
    <property type="match status" value="1"/>
</dbReference>
<accession>A0ABU6Q8Z8</accession>
<dbReference type="EMBL" id="JASCZI010000076">
    <property type="protein sequence ID" value="MED6108303.1"/>
    <property type="molecule type" value="Genomic_DNA"/>
</dbReference>
<evidence type="ECO:0000256" key="5">
    <source>
        <dbReference type="ARBA" id="ARBA00023004"/>
    </source>
</evidence>
<dbReference type="SUPFAM" id="SSF48264">
    <property type="entry name" value="Cytochrome P450"/>
    <property type="match status" value="1"/>
</dbReference>
<dbReference type="Gene3D" id="1.10.630.10">
    <property type="entry name" value="Cytochrome P450"/>
    <property type="match status" value="1"/>
</dbReference>
<evidence type="ECO:0000313" key="8">
    <source>
        <dbReference type="Proteomes" id="UP001341840"/>
    </source>
</evidence>
<evidence type="ECO:0000256" key="3">
    <source>
        <dbReference type="ARBA" id="ARBA00022723"/>
    </source>
</evidence>
<keyword evidence="2" id="KW-0349">Heme</keyword>
<keyword evidence="5" id="KW-0408">Iron</keyword>
<dbReference type="PANTHER" id="PTHR47955">
    <property type="entry name" value="CYTOCHROME P450 FAMILY 71 PROTEIN"/>
    <property type="match status" value="1"/>
</dbReference>
<keyword evidence="8" id="KW-1185">Reference proteome</keyword>
<feature type="transmembrane region" description="Helical" evidence="6">
    <location>
        <begin position="20"/>
        <end position="38"/>
    </location>
</feature>